<reference evidence="4" key="1">
    <citation type="submission" date="2021-07" db="EMBL/GenBank/DDBJ databases">
        <authorList>
            <person name="Durling M."/>
        </authorList>
    </citation>
    <scope>NUCLEOTIDE SEQUENCE</scope>
</reference>
<keyword evidence="3" id="KW-1133">Transmembrane helix</keyword>
<dbReference type="CDD" id="cd14686">
    <property type="entry name" value="bZIP"/>
    <property type="match status" value="1"/>
</dbReference>
<gene>
    <name evidence="4" type="ORF">HYALB_00013000</name>
</gene>
<protein>
    <submittedName>
        <fullName evidence="4">Uncharacterized protein</fullName>
    </submittedName>
</protein>
<keyword evidence="1" id="KW-0175">Coiled coil</keyword>
<name>A0A9N9LRZ6_9HELO</name>
<keyword evidence="3" id="KW-0472">Membrane</keyword>
<feature type="transmembrane region" description="Helical" evidence="3">
    <location>
        <begin position="189"/>
        <end position="206"/>
    </location>
</feature>
<dbReference type="AlphaFoldDB" id="A0A9N9LRZ6"/>
<evidence type="ECO:0000256" key="3">
    <source>
        <dbReference type="SAM" id="Phobius"/>
    </source>
</evidence>
<feature type="transmembrane region" description="Helical" evidence="3">
    <location>
        <begin position="155"/>
        <end position="177"/>
    </location>
</feature>
<feature type="transmembrane region" description="Helical" evidence="3">
    <location>
        <begin position="36"/>
        <end position="57"/>
    </location>
</feature>
<keyword evidence="5" id="KW-1185">Reference proteome</keyword>
<keyword evidence="3" id="KW-0812">Transmembrane</keyword>
<comment type="caution">
    <text evidence="4">The sequence shown here is derived from an EMBL/GenBank/DDBJ whole genome shotgun (WGS) entry which is preliminary data.</text>
</comment>
<dbReference type="EMBL" id="CAJVRM010000224">
    <property type="protein sequence ID" value="CAG8977561.1"/>
    <property type="molecule type" value="Genomic_DNA"/>
</dbReference>
<feature type="compositionally biased region" description="Polar residues" evidence="2">
    <location>
        <begin position="405"/>
        <end position="415"/>
    </location>
</feature>
<evidence type="ECO:0000313" key="5">
    <source>
        <dbReference type="Proteomes" id="UP000701801"/>
    </source>
</evidence>
<organism evidence="4 5">
    <name type="scientific">Hymenoscyphus albidus</name>
    <dbReference type="NCBI Taxonomy" id="595503"/>
    <lineage>
        <taxon>Eukaryota</taxon>
        <taxon>Fungi</taxon>
        <taxon>Dikarya</taxon>
        <taxon>Ascomycota</taxon>
        <taxon>Pezizomycotina</taxon>
        <taxon>Leotiomycetes</taxon>
        <taxon>Helotiales</taxon>
        <taxon>Helotiaceae</taxon>
        <taxon>Hymenoscyphus</taxon>
    </lineage>
</organism>
<evidence type="ECO:0000256" key="1">
    <source>
        <dbReference type="SAM" id="Coils"/>
    </source>
</evidence>
<feature type="region of interest" description="Disordered" evidence="2">
    <location>
        <begin position="389"/>
        <end position="415"/>
    </location>
</feature>
<dbReference type="OrthoDB" id="10422967at2759"/>
<evidence type="ECO:0000256" key="2">
    <source>
        <dbReference type="SAM" id="MobiDB-lite"/>
    </source>
</evidence>
<evidence type="ECO:0000313" key="4">
    <source>
        <dbReference type="EMBL" id="CAG8977561.1"/>
    </source>
</evidence>
<dbReference type="Proteomes" id="UP000701801">
    <property type="component" value="Unassembled WGS sequence"/>
</dbReference>
<accession>A0A9N9LRZ6</accession>
<proteinExistence type="predicted"/>
<feature type="coiled-coil region" evidence="1">
    <location>
        <begin position="336"/>
        <end position="370"/>
    </location>
</feature>
<sequence>MPPPLNHNVKKNRRRPKKPAKVILHTNEEVPLLVEVIMGGLLVCILGLVLMVFLFMLECEREHRFGPLKELLSSLFIFFSEPENIVLTKLFVAFGTFFLGCSILELPYELFCSVGWNQFPRIGITNLTATSDLRSSRKNSKEDPNGVRTLRPARLMTISVPALGISVFAFGLCALGAPCLTNPQVPLSYLFIWASFAISYIYRVIIDLINVPPGDIIQPQNEPVQFEGDTNRYANKSRPGNPLSSSAQHLASLSKRLDQLKMKLKNDLEKGKESEINPFTNLAECAKQVIGNLNDTTEKEPEIKMEAYDCVLRQWRPSFPSEAPGRPSRHSRRERIHVLETQNSLLKEKIKRLEKANKELKEAIVKKEKDHAHMSLLVETFFQESSFDKSAAEEGEYTSDAIATPPSTDQSVEET</sequence>